<keyword evidence="3" id="KW-0560">Oxidoreductase</keyword>
<name>A0A9Q5HXH0_SANBA</name>
<gene>
    <name evidence="3" type="ORF">A7U60_g5191</name>
</gene>
<dbReference type="GO" id="GO:0016702">
    <property type="term" value="F:oxidoreductase activity, acting on single donors with incorporation of molecular oxygen, incorporation of two atoms of oxygen"/>
    <property type="evidence" value="ECO:0007669"/>
    <property type="project" value="InterPro"/>
</dbReference>
<proteinExistence type="predicted"/>
<dbReference type="PANTHER" id="PTHR34315">
    <property type="match status" value="1"/>
</dbReference>
<reference evidence="3" key="1">
    <citation type="submission" date="2016-06" db="EMBL/GenBank/DDBJ databases">
        <title>Draft Genome sequence of the fungus Inonotus baumii.</title>
        <authorList>
            <person name="Zhu H."/>
            <person name="Lin W."/>
        </authorList>
    </citation>
    <scope>NUCLEOTIDE SEQUENCE</scope>
    <source>
        <strain evidence="3">821</strain>
    </source>
</reference>
<dbReference type="Proteomes" id="UP000757232">
    <property type="component" value="Unassembled WGS sequence"/>
</dbReference>
<dbReference type="SUPFAM" id="SSF49482">
    <property type="entry name" value="Aromatic compound dioxygenase"/>
    <property type="match status" value="1"/>
</dbReference>
<evidence type="ECO:0000313" key="4">
    <source>
        <dbReference type="Proteomes" id="UP000757232"/>
    </source>
</evidence>
<dbReference type="EMBL" id="LNZH02000189">
    <property type="protein sequence ID" value="OCB87665.1"/>
    <property type="molecule type" value="Genomic_DNA"/>
</dbReference>
<keyword evidence="3" id="KW-0223">Dioxygenase</keyword>
<protein>
    <submittedName>
        <fullName evidence="3">Aromatic compound dioxygenase</fullName>
    </submittedName>
</protein>
<comment type="caution">
    <text evidence="3">The sequence shown here is derived from an EMBL/GenBank/DDBJ whole genome shotgun (WGS) entry which is preliminary data.</text>
</comment>
<dbReference type="CDD" id="cd03457">
    <property type="entry name" value="intradiol_dioxygenase_like"/>
    <property type="match status" value="1"/>
</dbReference>
<dbReference type="InterPro" id="IPR015889">
    <property type="entry name" value="Intradiol_dOase_core"/>
</dbReference>
<sequence length="797" mass="87711">MFKLTASLSALVMLAAAGSVVADPHASKLRARGGVAERSIARRKAFAEKARKARGLDANRPFIRKRDLDTVLNTSHLSTGLMVDSDPFDGNKSRRVHIVDVDGELIRSDVTEDQEGVPLYADAELIDVNTCRSVSGYNIDFWHANTTGVYSGVVASGNGVGSDDPTNINNAFLRGIQEASDEGYAQLVSIFPGHYTGRTAHIHLLVHQTEGSMNDNDTYTGGTVAHVGEVFFDQDLIGQLEALEPYSTNTQELTENTEDATLIEDGGVANENSGPGGAGPGASGSAFPSGVIPSCSDSPAIPSGSRYLRYLVSHSEVWHAVALGLPRELFPSILPGQTREETDVRTLALRALRGYRNWTSDSPKPIWRRAIAVERSHCLRMLTDPQLLPGGRFFLYFADETLYCFDVDKNKYLLERKNPFLELLGSGFELRSDKNVLTICLIGRSHIRSVMAVKIELSELDLQTGNCVLLRKIMKPWSDLCEGAGGEYIMLKQPIVNGQRTIVPYFCVDTRAMSTRSRDSSGAMIIDFSRNSVLLLSLRSFSNDDSDLRSSVAIAGSHLLFAAGLGSSDFIIRSSSLTHFESCWQTIDGEATWTHYNVQPEHIDGSLRLHLSTPSPPNLWLSTHASTWLDRESARRRHPSLISVSLVDVAFSYREGTETMTSFHQLQFAEVAESRYNSQSSAEVHSRDIGIFIAADQGGSPEYIELPRWGPFPLDGPTRTGRIVAETKRVEGGIQVMARHANMPEWRPLHHLTGRRIRHVIQDYYTGIVLHSSQTLDPETSDLVLSSAEMVLEGYDG</sequence>
<keyword evidence="2" id="KW-0732">Signal</keyword>
<dbReference type="AlphaFoldDB" id="A0A9Q5HXH0"/>
<dbReference type="PANTHER" id="PTHR34315:SF1">
    <property type="entry name" value="INTRADIOL RING-CLEAVAGE DIOXYGENASES DOMAIN-CONTAINING PROTEIN-RELATED"/>
    <property type="match status" value="1"/>
</dbReference>
<feature type="region of interest" description="Disordered" evidence="1">
    <location>
        <begin position="266"/>
        <end position="285"/>
    </location>
</feature>
<evidence type="ECO:0000256" key="1">
    <source>
        <dbReference type="SAM" id="MobiDB-lite"/>
    </source>
</evidence>
<keyword evidence="4" id="KW-1185">Reference proteome</keyword>
<accession>A0A9Q5HXH0</accession>
<dbReference type="GO" id="GO:0005506">
    <property type="term" value="F:iron ion binding"/>
    <property type="evidence" value="ECO:0007669"/>
    <property type="project" value="InterPro"/>
</dbReference>
<evidence type="ECO:0000313" key="3">
    <source>
        <dbReference type="EMBL" id="OCB87665.1"/>
    </source>
</evidence>
<dbReference type="OrthoDB" id="3260553at2759"/>
<evidence type="ECO:0000256" key="2">
    <source>
        <dbReference type="SAM" id="SignalP"/>
    </source>
</evidence>
<dbReference type="Gene3D" id="2.60.130.10">
    <property type="entry name" value="Aromatic compound dioxygenase"/>
    <property type="match status" value="1"/>
</dbReference>
<feature type="signal peptide" evidence="2">
    <location>
        <begin position="1"/>
        <end position="22"/>
    </location>
</feature>
<feature type="chain" id="PRO_5040288974" evidence="2">
    <location>
        <begin position="23"/>
        <end position="797"/>
    </location>
</feature>
<organism evidence="3 4">
    <name type="scientific">Sanghuangporus baumii</name>
    <name type="common">Phellinus baumii</name>
    <dbReference type="NCBI Taxonomy" id="108892"/>
    <lineage>
        <taxon>Eukaryota</taxon>
        <taxon>Fungi</taxon>
        <taxon>Dikarya</taxon>
        <taxon>Basidiomycota</taxon>
        <taxon>Agaricomycotina</taxon>
        <taxon>Agaricomycetes</taxon>
        <taxon>Hymenochaetales</taxon>
        <taxon>Hymenochaetaceae</taxon>
        <taxon>Sanghuangporus</taxon>
    </lineage>
</organism>